<gene>
    <name evidence="1" type="ORF">HMPREF0653_01147</name>
</gene>
<comment type="caution">
    <text evidence="1">The sequence shown here is derived from an EMBL/GenBank/DDBJ whole genome shotgun (WGS) entry which is preliminary data.</text>
</comment>
<accession>A0ABP2Y897</accession>
<sequence>MVFLASFFEYGKREQYSSDNSLKLGFKKQDLLFRSAKPTVLKLKTYCFER</sequence>
<dbReference type="EMBL" id="AWUY01000081">
    <property type="protein sequence ID" value="ERJ77344.1"/>
    <property type="molecule type" value="Genomic_DNA"/>
</dbReference>
<dbReference type="Proteomes" id="UP000016660">
    <property type="component" value="Unassembled WGS sequence"/>
</dbReference>
<organism evidence="1 2">
    <name type="scientific">Prevotella disiens JCM 6334 = ATCC 29426</name>
    <dbReference type="NCBI Taxonomy" id="1235811"/>
    <lineage>
        <taxon>Bacteria</taxon>
        <taxon>Pseudomonadati</taxon>
        <taxon>Bacteroidota</taxon>
        <taxon>Bacteroidia</taxon>
        <taxon>Bacteroidales</taxon>
        <taxon>Prevotellaceae</taxon>
        <taxon>Prevotella</taxon>
    </lineage>
</organism>
<evidence type="ECO:0000313" key="1">
    <source>
        <dbReference type="EMBL" id="ERJ77344.1"/>
    </source>
</evidence>
<name>A0ABP2Y897_9BACT</name>
<proteinExistence type="predicted"/>
<protein>
    <submittedName>
        <fullName evidence="1">Uncharacterized protein</fullName>
    </submittedName>
</protein>
<reference evidence="1 2" key="1">
    <citation type="submission" date="2013-06" db="EMBL/GenBank/DDBJ databases">
        <authorList>
            <person name="Weinstock G."/>
            <person name="Sodergren E."/>
            <person name="Lobos E.A."/>
            <person name="Fulton L."/>
            <person name="Fulton R."/>
            <person name="Courtney L."/>
            <person name="Fronick C."/>
            <person name="O'Laughlin M."/>
            <person name="Godfrey J."/>
            <person name="Wilson R.M."/>
            <person name="Miner T."/>
            <person name="Farmer C."/>
            <person name="Delehaunty K."/>
            <person name="Cordes M."/>
            <person name="Minx P."/>
            <person name="Tomlinson C."/>
            <person name="Chen J."/>
            <person name="Wollam A."/>
            <person name="Pepin K.H."/>
            <person name="Bhonagiri V."/>
            <person name="Zhang X."/>
            <person name="Warren W."/>
            <person name="Mitreva M."/>
            <person name="Mardis E.R."/>
            <person name="Wilson R.K."/>
        </authorList>
    </citation>
    <scope>NUCLEOTIDE SEQUENCE [LARGE SCALE GENOMIC DNA]</scope>
    <source>
        <strain evidence="1 2">ATCC 29426</strain>
    </source>
</reference>
<keyword evidence="2" id="KW-1185">Reference proteome</keyword>
<evidence type="ECO:0000313" key="2">
    <source>
        <dbReference type="Proteomes" id="UP000016660"/>
    </source>
</evidence>